<proteinExistence type="predicted"/>
<accession>A0A316ZCD3</accession>
<reference evidence="2 3" key="1">
    <citation type="journal article" date="2018" name="Mol. Biol. Evol.">
        <title>Broad Genomic Sampling Reveals a Smut Pathogenic Ancestry of the Fungal Clade Ustilaginomycotina.</title>
        <authorList>
            <person name="Kijpornyongpan T."/>
            <person name="Mondo S.J."/>
            <person name="Barry K."/>
            <person name="Sandor L."/>
            <person name="Lee J."/>
            <person name="Lipzen A."/>
            <person name="Pangilinan J."/>
            <person name="LaButti K."/>
            <person name="Hainaut M."/>
            <person name="Henrissat B."/>
            <person name="Grigoriev I.V."/>
            <person name="Spatafora J.W."/>
            <person name="Aime M.C."/>
        </authorList>
    </citation>
    <scope>NUCLEOTIDE SEQUENCE [LARGE SCALE GENOMIC DNA]</scope>
    <source>
        <strain evidence="2 3">MCA 4186</strain>
    </source>
</reference>
<evidence type="ECO:0000256" key="1">
    <source>
        <dbReference type="SAM" id="MobiDB-lite"/>
    </source>
</evidence>
<dbReference type="EMBL" id="KZ819290">
    <property type="protein sequence ID" value="PWN98698.1"/>
    <property type="molecule type" value="Genomic_DNA"/>
</dbReference>
<dbReference type="RefSeq" id="XP_025598977.1">
    <property type="nucleotide sequence ID" value="XM_025745174.1"/>
</dbReference>
<dbReference type="STRING" id="58919.A0A316ZCD3"/>
<protein>
    <submittedName>
        <fullName evidence="2">Uncharacterized protein</fullName>
    </submittedName>
</protein>
<dbReference type="Proteomes" id="UP000245946">
    <property type="component" value="Unassembled WGS sequence"/>
</dbReference>
<evidence type="ECO:0000313" key="3">
    <source>
        <dbReference type="Proteomes" id="UP000245946"/>
    </source>
</evidence>
<sequence length="351" mass="38160">MSQGCRTDIERHRLPAVPPARPERDPDAVFAAARSAHLQMTASARLLRVPWSLAKPDEANSQRASLIVQQLPDEQRVLLLDSDDRCVVLISWAPAQGTAGDYRPALRQVEDATLQLPNACLTEIQSTRGRGFATVNVNLRPWPIHTTTNSESWPTALLNSPQHTTPLIYGDALARLAAVARDNLGMLSPAHLLVYDEVAQHPELRAVRFPVKPEELRTLDSDAAARVMARVGERGACVFDPHGGIIANVISDATICAQHKDMRDHMYGLASVMVHGEHFVGGALHLRELGIKVDTSDGTVVTFPARQITHGNSALLAGRRGSLVFFTSAGLIDKFSATGLSIDTFVRCTLT</sequence>
<name>A0A316ZCD3_9BASI</name>
<evidence type="ECO:0000313" key="2">
    <source>
        <dbReference type="EMBL" id="PWN98698.1"/>
    </source>
</evidence>
<organism evidence="2 3">
    <name type="scientific">Tilletiopsis washingtonensis</name>
    <dbReference type="NCBI Taxonomy" id="58919"/>
    <lineage>
        <taxon>Eukaryota</taxon>
        <taxon>Fungi</taxon>
        <taxon>Dikarya</taxon>
        <taxon>Basidiomycota</taxon>
        <taxon>Ustilaginomycotina</taxon>
        <taxon>Exobasidiomycetes</taxon>
        <taxon>Entylomatales</taxon>
        <taxon>Entylomatales incertae sedis</taxon>
        <taxon>Tilletiopsis</taxon>
    </lineage>
</organism>
<keyword evidence="3" id="KW-1185">Reference proteome</keyword>
<dbReference type="GeneID" id="37272718"/>
<feature type="region of interest" description="Disordered" evidence="1">
    <location>
        <begin position="1"/>
        <end position="24"/>
    </location>
</feature>
<dbReference type="AlphaFoldDB" id="A0A316ZCD3"/>
<gene>
    <name evidence="2" type="ORF">FA09DRAFT_359880</name>
</gene>
<dbReference type="Gene3D" id="3.60.130.30">
    <property type="match status" value="1"/>
</dbReference>